<organism evidence="1 2">
    <name type="scientific">Pleurodeles waltl</name>
    <name type="common">Iberian ribbed newt</name>
    <dbReference type="NCBI Taxonomy" id="8319"/>
    <lineage>
        <taxon>Eukaryota</taxon>
        <taxon>Metazoa</taxon>
        <taxon>Chordata</taxon>
        <taxon>Craniata</taxon>
        <taxon>Vertebrata</taxon>
        <taxon>Euteleostomi</taxon>
        <taxon>Amphibia</taxon>
        <taxon>Batrachia</taxon>
        <taxon>Caudata</taxon>
        <taxon>Salamandroidea</taxon>
        <taxon>Salamandridae</taxon>
        <taxon>Pleurodelinae</taxon>
        <taxon>Pleurodeles</taxon>
    </lineage>
</organism>
<sequence length="100" mass="11681">MKRRARTELLLKRETQMNERTPAGTFLRTEDSPSRQRPHLVAALRRFYFLTPNKSKPMEDTQTVDLLVNLNCLYFCCNSNALRNDRVTSIPDKLLLCFSC</sequence>
<comment type="caution">
    <text evidence="1">The sequence shown here is derived from an EMBL/GenBank/DDBJ whole genome shotgun (WGS) entry which is preliminary data.</text>
</comment>
<dbReference type="AlphaFoldDB" id="A0AAV7MWS4"/>
<accession>A0AAV7MWS4</accession>
<evidence type="ECO:0000313" key="2">
    <source>
        <dbReference type="Proteomes" id="UP001066276"/>
    </source>
</evidence>
<gene>
    <name evidence="1" type="ORF">NDU88_004292</name>
</gene>
<keyword evidence="2" id="KW-1185">Reference proteome</keyword>
<name>A0AAV7MWS4_PLEWA</name>
<reference evidence="1" key="1">
    <citation type="journal article" date="2022" name="bioRxiv">
        <title>Sequencing and chromosome-scale assembly of the giantPleurodeles waltlgenome.</title>
        <authorList>
            <person name="Brown T."/>
            <person name="Elewa A."/>
            <person name="Iarovenko S."/>
            <person name="Subramanian E."/>
            <person name="Araus A.J."/>
            <person name="Petzold A."/>
            <person name="Susuki M."/>
            <person name="Suzuki K.-i.T."/>
            <person name="Hayashi T."/>
            <person name="Toyoda A."/>
            <person name="Oliveira C."/>
            <person name="Osipova E."/>
            <person name="Leigh N.D."/>
            <person name="Simon A."/>
            <person name="Yun M.H."/>
        </authorList>
    </citation>
    <scope>NUCLEOTIDE SEQUENCE</scope>
    <source>
        <strain evidence="1">20211129_DDA</strain>
        <tissue evidence="1">Liver</tissue>
    </source>
</reference>
<dbReference type="Proteomes" id="UP001066276">
    <property type="component" value="Chromosome 9"/>
</dbReference>
<proteinExistence type="predicted"/>
<dbReference type="EMBL" id="JANPWB010000013">
    <property type="protein sequence ID" value="KAJ1106894.1"/>
    <property type="molecule type" value="Genomic_DNA"/>
</dbReference>
<evidence type="ECO:0000313" key="1">
    <source>
        <dbReference type="EMBL" id="KAJ1106894.1"/>
    </source>
</evidence>
<protein>
    <submittedName>
        <fullName evidence="1">Uncharacterized protein</fullName>
    </submittedName>
</protein>